<evidence type="ECO:0008006" key="3">
    <source>
        <dbReference type="Google" id="ProtNLM"/>
    </source>
</evidence>
<reference evidence="1 2" key="1">
    <citation type="submission" date="2020-07" db="EMBL/GenBank/DDBJ databases">
        <title>isolation of Luteimonas sp. SJ-16.</title>
        <authorList>
            <person name="Huang X.-X."/>
            <person name="Xu L."/>
            <person name="Sun J.-Q."/>
        </authorList>
    </citation>
    <scope>NUCLEOTIDE SEQUENCE [LARGE SCALE GENOMIC DNA]</scope>
    <source>
        <strain evidence="1 2">SJ-16</strain>
    </source>
</reference>
<dbReference type="AlphaFoldDB" id="A0A7Z0QM79"/>
<sequence length="98" mass="10735">MRFPGLQPYANRHGGSGVTAWVRHGDLLVVEFGHGPVYVYAARAVGRPLFTALCDAALAGHGLSTLISREVGDRYAARFDDREDWSRTLAGRRSRAAH</sequence>
<dbReference type="RefSeq" id="WP_180542990.1">
    <property type="nucleotide sequence ID" value="NZ_JACCJZ010000001.1"/>
</dbReference>
<comment type="caution">
    <text evidence="1">The sequence shown here is derived from an EMBL/GenBank/DDBJ whole genome shotgun (WGS) entry which is preliminary data.</text>
</comment>
<dbReference type="EMBL" id="JACCJZ010000001">
    <property type="protein sequence ID" value="NYZ61227.1"/>
    <property type="molecule type" value="Genomic_DNA"/>
</dbReference>
<accession>A0A7Z0QM79</accession>
<name>A0A7Z0QM79_9GAMM</name>
<protein>
    <recommendedName>
        <fullName evidence="3">KTSC domain-containing protein</fullName>
    </recommendedName>
</protein>
<keyword evidence="2" id="KW-1185">Reference proteome</keyword>
<evidence type="ECO:0000313" key="2">
    <source>
        <dbReference type="Proteomes" id="UP000589896"/>
    </source>
</evidence>
<evidence type="ECO:0000313" key="1">
    <source>
        <dbReference type="EMBL" id="NYZ61227.1"/>
    </source>
</evidence>
<proteinExistence type="predicted"/>
<dbReference type="Proteomes" id="UP000589896">
    <property type="component" value="Unassembled WGS sequence"/>
</dbReference>
<gene>
    <name evidence="1" type="ORF">H0E82_00415</name>
</gene>
<organism evidence="1 2">
    <name type="scientific">Luteimonas deserti</name>
    <dbReference type="NCBI Taxonomy" id="2752306"/>
    <lineage>
        <taxon>Bacteria</taxon>
        <taxon>Pseudomonadati</taxon>
        <taxon>Pseudomonadota</taxon>
        <taxon>Gammaproteobacteria</taxon>
        <taxon>Lysobacterales</taxon>
        <taxon>Lysobacteraceae</taxon>
        <taxon>Luteimonas</taxon>
    </lineage>
</organism>